<dbReference type="AlphaFoldDB" id="A0A091LEW7"/>
<reference evidence="1 2" key="1">
    <citation type="submission" date="2014-04" db="EMBL/GenBank/DDBJ databases">
        <title>Genome evolution of avian class.</title>
        <authorList>
            <person name="Zhang G."/>
            <person name="Li C."/>
        </authorList>
    </citation>
    <scope>NUCLEOTIDE SEQUENCE [LARGE SCALE GENOMIC DNA]</scope>
    <source>
        <strain evidence="1">BGI_N323</strain>
    </source>
</reference>
<dbReference type="OrthoDB" id="9396356at2759"/>
<keyword evidence="2" id="KW-1185">Reference proteome</keyword>
<name>A0A091LEW7_CATAU</name>
<evidence type="ECO:0000313" key="1">
    <source>
        <dbReference type="EMBL" id="KFP54934.1"/>
    </source>
</evidence>
<dbReference type="EMBL" id="KL321288">
    <property type="protein sequence ID" value="KFP54934.1"/>
    <property type="molecule type" value="Genomic_DNA"/>
</dbReference>
<feature type="non-terminal residue" evidence="1">
    <location>
        <position position="1"/>
    </location>
</feature>
<feature type="non-terminal residue" evidence="1">
    <location>
        <position position="74"/>
    </location>
</feature>
<dbReference type="Proteomes" id="UP000053745">
    <property type="component" value="Unassembled WGS sequence"/>
</dbReference>
<evidence type="ECO:0000313" key="2">
    <source>
        <dbReference type="Proteomes" id="UP000053745"/>
    </source>
</evidence>
<gene>
    <name evidence="1" type="ORF">N323_04226</name>
</gene>
<organism evidence="1 2">
    <name type="scientific">Cathartes aura</name>
    <name type="common">Turkey vulture</name>
    <name type="synonym">Vultur aura</name>
    <dbReference type="NCBI Taxonomy" id="43455"/>
    <lineage>
        <taxon>Eukaryota</taxon>
        <taxon>Metazoa</taxon>
        <taxon>Chordata</taxon>
        <taxon>Craniata</taxon>
        <taxon>Vertebrata</taxon>
        <taxon>Euteleostomi</taxon>
        <taxon>Archelosauria</taxon>
        <taxon>Archosauria</taxon>
        <taxon>Dinosauria</taxon>
        <taxon>Saurischia</taxon>
        <taxon>Theropoda</taxon>
        <taxon>Coelurosauria</taxon>
        <taxon>Aves</taxon>
        <taxon>Neognathae</taxon>
        <taxon>Neoaves</taxon>
        <taxon>Telluraves</taxon>
        <taxon>Accipitrimorphae</taxon>
        <taxon>Accipitriformes</taxon>
        <taxon>Cathartidae</taxon>
        <taxon>Cathartes</taxon>
    </lineage>
</organism>
<proteinExistence type="predicted"/>
<sequence length="74" mass="7977">SPATGSVRSCTTSFKLHLEAEVSVLTDLQPWNSVVSSTKDPSEDSLFFLAVQLLSSSAVLLTLTDLGKNMLQYT</sequence>
<protein>
    <submittedName>
        <fullName evidence="1">Uncharacterized protein</fullName>
    </submittedName>
</protein>
<accession>A0A091LEW7</accession>